<dbReference type="EMBL" id="BAABJP010000030">
    <property type="protein sequence ID" value="GAA5163723.1"/>
    <property type="molecule type" value="Genomic_DNA"/>
</dbReference>
<dbReference type="PANTHER" id="PTHR47623">
    <property type="entry name" value="OS09G0287300 PROTEIN"/>
    <property type="match status" value="1"/>
</dbReference>
<accession>A0ABP9QKZ7</accession>
<dbReference type="SMART" id="SM00855">
    <property type="entry name" value="PGAM"/>
    <property type="match status" value="1"/>
</dbReference>
<proteinExistence type="predicted"/>
<dbReference type="SUPFAM" id="SSF53254">
    <property type="entry name" value="Phosphoglycerate mutase-like"/>
    <property type="match status" value="1"/>
</dbReference>
<dbReference type="Gene3D" id="3.40.50.1240">
    <property type="entry name" value="Phosphoglycerate mutase-like"/>
    <property type="match status" value="1"/>
</dbReference>
<reference evidence="2" key="1">
    <citation type="journal article" date="2019" name="Int. J. Syst. Evol. Microbiol.">
        <title>The Global Catalogue of Microorganisms (GCM) 10K type strain sequencing project: providing services to taxonomists for standard genome sequencing and annotation.</title>
        <authorList>
            <consortium name="The Broad Institute Genomics Platform"/>
            <consortium name="The Broad Institute Genome Sequencing Center for Infectious Disease"/>
            <person name="Wu L."/>
            <person name="Ma J."/>
        </authorList>
    </citation>
    <scope>NUCLEOTIDE SEQUENCE [LARGE SCALE GENOMIC DNA]</scope>
    <source>
        <strain evidence="2">JCM 18303</strain>
    </source>
</reference>
<organism evidence="1 2">
    <name type="scientific">Pseudonocardia eucalypti</name>
    <dbReference type="NCBI Taxonomy" id="648755"/>
    <lineage>
        <taxon>Bacteria</taxon>
        <taxon>Bacillati</taxon>
        <taxon>Actinomycetota</taxon>
        <taxon>Actinomycetes</taxon>
        <taxon>Pseudonocardiales</taxon>
        <taxon>Pseudonocardiaceae</taxon>
        <taxon>Pseudonocardia</taxon>
    </lineage>
</organism>
<dbReference type="InterPro" id="IPR029033">
    <property type="entry name" value="His_PPase_superfam"/>
</dbReference>
<keyword evidence="2" id="KW-1185">Reference proteome</keyword>
<comment type="caution">
    <text evidence="1">The sequence shown here is derived from an EMBL/GenBank/DDBJ whole genome shotgun (WGS) entry which is preliminary data.</text>
</comment>
<gene>
    <name evidence="1" type="ORF">GCM10023321_50990</name>
</gene>
<sequence length="159" mass="17657">MRRRLILLRHAKSDWTHQLPDHDRPLAGRGRREAPLAGRWLSTHTPDIDLVVCSTAERAQRTWRLVAKELAAPPEVRLEEHLYGASVADLLKVARALPDEAGTALFVGHNPGLEEFVVELTRIYYPMKTSSIAVISWAGGWTDAAPGEALLDAVETPRP</sequence>
<name>A0ABP9QKZ7_9PSEU</name>
<dbReference type="InterPro" id="IPR013078">
    <property type="entry name" value="His_Pase_superF_clade-1"/>
</dbReference>
<dbReference type="PANTHER" id="PTHR47623:SF1">
    <property type="entry name" value="OS09G0287300 PROTEIN"/>
    <property type="match status" value="1"/>
</dbReference>
<dbReference type="Pfam" id="PF00300">
    <property type="entry name" value="His_Phos_1"/>
    <property type="match status" value="1"/>
</dbReference>
<protein>
    <submittedName>
        <fullName evidence="1">Histidine phosphatase family protein</fullName>
    </submittedName>
</protein>
<dbReference type="Proteomes" id="UP001428817">
    <property type="component" value="Unassembled WGS sequence"/>
</dbReference>
<evidence type="ECO:0000313" key="1">
    <source>
        <dbReference type="EMBL" id="GAA5163723.1"/>
    </source>
</evidence>
<dbReference type="RefSeq" id="WP_185062223.1">
    <property type="nucleotide sequence ID" value="NZ_BAABJP010000030.1"/>
</dbReference>
<evidence type="ECO:0000313" key="2">
    <source>
        <dbReference type="Proteomes" id="UP001428817"/>
    </source>
</evidence>
<dbReference type="CDD" id="cd07067">
    <property type="entry name" value="HP_PGM_like"/>
    <property type="match status" value="1"/>
</dbReference>